<protein>
    <recommendedName>
        <fullName evidence="4">TIP41-like protein</fullName>
    </recommendedName>
</protein>
<dbReference type="PANTHER" id="PTHR33356:SF17">
    <property type="entry name" value="TPX2 CENTRAL DOMAIN-CONTAINING PROTEIN"/>
    <property type="match status" value="1"/>
</dbReference>
<comment type="caution">
    <text evidence="2">The sequence shown here is derived from an EMBL/GenBank/DDBJ whole genome shotgun (WGS) entry which is preliminary data.</text>
</comment>
<evidence type="ECO:0008006" key="4">
    <source>
        <dbReference type="Google" id="ProtNLM"/>
    </source>
</evidence>
<dbReference type="OrthoDB" id="1060058at2759"/>
<name>A0A8K0GPC9_9ROSA</name>
<dbReference type="Proteomes" id="UP000796880">
    <property type="component" value="Unassembled WGS sequence"/>
</dbReference>
<keyword evidence="3" id="KW-1185">Reference proteome</keyword>
<evidence type="ECO:0000313" key="3">
    <source>
        <dbReference type="Proteomes" id="UP000796880"/>
    </source>
</evidence>
<feature type="region of interest" description="Disordered" evidence="1">
    <location>
        <begin position="114"/>
        <end position="163"/>
    </location>
</feature>
<evidence type="ECO:0000313" key="2">
    <source>
        <dbReference type="EMBL" id="KAF3433584.1"/>
    </source>
</evidence>
<sequence>MARSLDDAEFWLPSQFLTDDDVLMDKENFNKNGVNGTGFGQVPGLGFPTEFPYEFDSFCSNSALGSPVDSSVGLTETESSDEEDFLVGLTRRLAHSTLHETQKLAVPGIAHDKPEMVLSGSPQSTLSGIGSWSGRSTISSNGSPNGPSQVPSPPTTPFGANNDTWDLISAAAGQVARLKMSGEGTKFSHHHSRGLLCPPRRPNPSVPFSVRNPSNTGLYTNHANQGLTQNLTQIQHARAEQTLKSQLSGTWGRQVKVDWSAPQQQQDQHQQQIQNRARNSTVGYENGRCGRPVSATQSAWPSMHVQHLKQHHQHNNESAMRAVLLGGSGVKRECSGTGVFLPRRYGNPQESRKKTTGCPTVLLPARVVQALNLNFDAVKNGYSQQRFSSGFTPDLEAMVARRNALLAQQRPSLRPEGSLNHEVHLPQEWTY</sequence>
<organism evidence="2 3">
    <name type="scientific">Rhamnella rubrinervis</name>
    <dbReference type="NCBI Taxonomy" id="2594499"/>
    <lineage>
        <taxon>Eukaryota</taxon>
        <taxon>Viridiplantae</taxon>
        <taxon>Streptophyta</taxon>
        <taxon>Embryophyta</taxon>
        <taxon>Tracheophyta</taxon>
        <taxon>Spermatophyta</taxon>
        <taxon>Magnoliopsida</taxon>
        <taxon>eudicotyledons</taxon>
        <taxon>Gunneridae</taxon>
        <taxon>Pentapetalae</taxon>
        <taxon>rosids</taxon>
        <taxon>fabids</taxon>
        <taxon>Rosales</taxon>
        <taxon>Rhamnaceae</taxon>
        <taxon>rhamnoid group</taxon>
        <taxon>Rhamneae</taxon>
        <taxon>Rhamnella</taxon>
    </lineage>
</organism>
<proteinExistence type="predicted"/>
<dbReference type="AlphaFoldDB" id="A0A8K0GPC9"/>
<gene>
    <name evidence="2" type="ORF">FNV43_RR24686</name>
</gene>
<reference evidence="2" key="1">
    <citation type="submission" date="2020-03" db="EMBL/GenBank/DDBJ databases">
        <title>A high-quality chromosome-level genome assembly of a woody plant with both climbing and erect habits, Rhamnella rubrinervis.</title>
        <authorList>
            <person name="Lu Z."/>
            <person name="Yang Y."/>
            <person name="Zhu X."/>
            <person name="Sun Y."/>
        </authorList>
    </citation>
    <scope>NUCLEOTIDE SEQUENCE</scope>
    <source>
        <strain evidence="2">BYM</strain>
        <tissue evidence="2">Leaf</tissue>
    </source>
</reference>
<accession>A0A8K0GPC9</accession>
<feature type="compositionally biased region" description="Polar residues" evidence="1">
    <location>
        <begin position="120"/>
        <end position="149"/>
    </location>
</feature>
<evidence type="ECO:0000256" key="1">
    <source>
        <dbReference type="SAM" id="MobiDB-lite"/>
    </source>
</evidence>
<dbReference type="PANTHER" id="PTHR33356">
    <property type="entry name" value="TIP41-LIKE PROTEIN"/>
    <property type="match status" value="1"/>
</dbReference>
<dbReference type="EMBL" id="VOIH02000011">
    <property type="protein sequence ID" value="KAF3433584.1"/>
    <property type="molecule type" value="Genomic_DNA"/>
</dbReference>